<feature type="compositionally biased region" description="Acidic residues" evidence="13">
    <location>
        <begin position="1"/>
        <end position="15"/>
    </location>
</feature>
<reference evidence="15" key="1">
    <citation type="submission" date="2021-03" db="EMBL/GenBank/DDBJ databases">
        <authorList>
            <person name="Li Z."/>
            <person name="Yang C."/>
        </authorList>
    </citation>
    <scope>NUCLEOTIDE SEQUENCE</scope>
    <source>
        <strain evidence="15">Dzin_1.0</strain>
        <tissue evidence="15">Leaf</tissue>
    </source>
</reference>
<keyword evidence="9" id="KW-0694">RNA-binding</keyword>
<dbReference type="GO" id="GO:0051028">
    <property type="term" value="P:mRNA transport"/>
    <property type="evidence" value="ECO:0007669"/>
    <property type="project" value="UniProtKB-KW"/>
</dbReference>
<protein>
    <recommendedName>
        <fullName evidence="14">Btz domain-containing protein</fullName>
    </recommendedName>
</protein>
<name>A0A9D5CQD9_9LILI</name>
<evidence type="ECO:0000259" key="14">
    <source>
        <dbReference type="Pfam" id="PF09405"/>
    </source>
</evidence>
<dbReference type="AlphaFoldDB" id="A0A9D5CQD9"/>
<evidence type="ECO:0000256" key="12">
    <source>
        <dbReference type="ARBA" id="ARBA00023242"/>
    </source>
</evidence>
<keyword evidence="16" id="KW-1185">Reference proteome</keyword>
<evidence type="ECO:0000256" key="4">
    <source>
        <dbReference type="ARBA" id="ARBA00022448"/>
    </source>
</evidence>
<feature type="domain" description="Btz" evidence="14">
    <location>
        <begin position="31"/>
        <end position="100"/>
    </location>
</feature>
<dbReference type="GO" id="GO:0008380">
    <property type="term" value="P:RNA splicing"/>
    <property type="evidence" value="ECO:0007669"/>
    <property type="project" value="UniProtKB-KW"/>
</dbReference>
<comment type="subcellular location">
    <subcellularLocation>
        <location evidence="2">Cytoplasm</location>
    </subcellularLocation>
    <subcellularLocation>
        <location evidence="1">Nucleus</location>
    </subcellularLocation>
</comment>
<evidence type="ECO:0000256" key="8">
    <source>
        <dbReference type="ARBA" id="ARBA00022845"/>
    </source>
</evidence>
<dbReference type="GO" id="GO:0003729">
    <property type="term" value="F:mRNA binding"/>
    <property type="evidence" value="ECO:0007669"/>
    <property type="project" value="InterPro"/>
</dbReference>
<keyword evidence="7" id="KW-0509">mRNA transport</keyword>
<gene>
    <name evidence="15" type="ORF">J5N97_013345</name>
</gene>
<feature type="compositionally biased region" description="Basic and acidic residues" evidence="13">
    <location>
        <begin position="35"/>
        <end position="46"/>
    </location>
</feature>
<dbReference type="GO" id="GO:0000184">
    <property type="term" value="P:nuclear-transcribed mRNA catabolic process, nonsense-mediated decay"/>
    <property type="evidence" value="ECO:0007669"/>
    <property type="project" value="UniProtKB-KW"/>
</dbReference>
<evidence type="ECO:0000256" key="6">
    <source>
        <dbReference type="ARBA" id="ARBA00022664"/>
    </source>
</evidence>
<comment type="similarity">
    <text evidence="3">Belongs to the CASC3 family.</text>
</comment>
<feature type="region of interest" description="Disordered" evidence="13">
    <location>
        <begin position="1"/>
        <end position="51"/>
    </location>
</feature>
<feature type="compositionally biased region" description="Low complexity" evidence="13">
    <location>
        <begin position="256"/>
        <end position="271"/>
    </location>
</feature>
<dbReference type="EMBL" id="JAGGNH010000003">
    <property type="protein sequence ID" value="KAJ0977871.1"/>
    <property type="molecule type" value="Genomic_DNA"/>
</dbReference>
<feature type="compositionally biased region" description="Polar residues" evidence="13">
    <location>
        <begin position="392"/>
        <end position="420"/>
    </location>
</feature>
<dbReference type="OrthoDB" id="660348at2759"/>
<evidence type="ECO:0000256" key="5">
    <source>
        <dbReference type="ARBA" id="ARBA00022490"/>
    </source>
</evidence>
<keyword evidence="5" id="KW-0963">Cytoplasm</keyword>
<dbReference type="GO" id="GO:0035145">
    <property type="term" value="C:exon-exon junction complex"/>
    <property type="evidence" value="ECO:0007669"/>
    <property type="project" value="InterPro"/>
</dbReference>
<keyword evidence="11" id="KW-0508">mRNA splicing</keyword>
<evidence type="ECO:0000313" key="16">
    <source>
        <dbReference type="Proteomes" id="UP001085076"/>
    </source>
</evidence>
<evidence type="ECO:0000313" key="15">
    <source>
        <dbReference type="EMBL" id="KAJ0977871.1"/>
    </source>
</evidence>
<sequence>MVEGEEQDYESDPEDALLPSAMRRREASDDEDGDRSEGGEKPRRDPLIGIGSKVNRTARALRRIACLGGRKLWESKDNQAWVHDRFEELNLQDGGYGEKRDAQTANANNTLPSSMQMVSKISVPQSGSLVRGKAAVDSVAHDKLYMNDPIYPAVGKILASSQLQSSVPSFSPTVATKTSQTKVQTRGVTIAGPSTPMNSSFNQAARVSPPNQPSIVQHKILPLVGQPSRISMQQMGQQPGIATPTSSPPEGPSRNSSEFGEGESPPGSSKSRTPLDAKEKISIPGAGMGSFLYNSGQVLGASGAIGLAHGDQGFPATPALLPVMQFGGQHPGGIGVPAVGMAFPGYVAQQQLGFGNSEMAWLPVLAGAAGALGASYCSPYIALDGSYHARSSGQATSSISSKETNTSKPADASKSPQRPENVNDELGQRQNKPRRYSEMNFGQ</sequence>
<keyword evidence="12" id="KW-0539">Nucleus</keyword>
<evidence type="ECO:0000256" key="9">
    <source>
        <dbReference type="ARBA" id="ARBA00022884"/>
    </source>
</evidence>
<accession>A0A9D5CQD9</accession>
<evidence type="ECO:0000256" key="10">
    <source>
        <dbReference type="ARBA" id="ARBA00023161"/>
    </source>
</evidence>
<evidence type="ECO:0000256" key="1">
    <source>
        <dbReference type="ARBA" id="ARBA00004123"/>
    </source>
</evidence>
<evidence type="ECO:0000256" key="3">
    <source>
        <dbReference type="ARBA" id="ARBA00009548"/>
    </source>
</evidence>
<dbReference type="GO" id="GO:0006397">
    <property type="term" value="P:mRNA processing"/>
    <property type="evidence" value="ECO:0007669"/>
    <property type="project" value="UniProtKB-KW"/>
</dbReference>
<dbReference type="Pfam" id="PF09405">
    <property type="entry name" value="Btz"/>
    <property type="match status" value="1"/>
</dbReference>
<evidence type="ECO:0000256" key="7">
    <source>
        <dbReference type="ARBA" id="ARBA00022816"/>
    </source>
</evidence>
<keyword evidence="4" id="KW-0813">Transport</keyword>
<proteinExistence type="inferred from homology"/>
<dbReference type="PANTHER" id="PTHR46837:SF5">
    <property type="entry name" value="PROTEIN MLN51 HOMOLOG"/>
    <property type="match status" value="1"/>
</dbReference>
<evidence type="ECO:0000256" key="13">
    <source>
        <dbReference type="SAM" id="MobiDB-lite"/>
    </source>
</evidence>
<feature type="region of interest" description="Disordered" evidence="13">
    <location>
        <begin position="392"/>
        <end position="443"/>
    </location>
</feature>
<dbReference type="Proteomes" id="UP001085076">
    <property type="component" value="Miscellaneous, Linkage group lg03"/>
</dbReference>
<keyword evidence="6" id="KW-0507">mRNA processing</keyword>
<dbReference type="PANTHER" id="PTHR46837">
    <property type="entry name" value="PROTEIN MLN51 HOMOLOG"/>
    <property type="match status" value="1"/>
</dbReference>
<feature type="region of interest" description="Disordered" evidence="13">
    <location>
        <begin position="232"/>
        <end position="276"/>
    </location>
</feature>
<evidence type="ECO:0000256" key="2">
    <source>
        <dbReference type="ARBA" id="ARBA00004496"/>
    </source>
</evidence>
<evidence type="ECO:0000256" key="11">
    <source>
        <dbReference type="ARBA" id="ARBA00023187"/>
    </source>
</evidence>
<dbReference type="InterPro" id="IPR018545">
    <property type="entry name" value="Btz_dom"/>
</dbReference>
<dbReference type="GO" id="GO:0006417">
    <property type="term" value="P:regulation of translation"/>
    <property type="evidence" value="ECO:0007669"/>
    <property type="project" value="UniProtKB-KW"/>
</dbReference>
<reference evidence="15" key="2">
    <citation type="journal article" date="2022" name="Hortic Res">
        <title>The genome of Dioscorea zingiberensis sheds light on the biosynthesis, origin and evolution of the medicinally important diosgenin saponins.</title>
        <authorList>
            <person name="Li Y."/>
            <person name="Tan C."/>
            <person name="Li Z."/>
            <person name="Guo J."/>
            <person name="Li S."/>
            <person name="Chen X."/>
            <person name="Wang C."/>
            <person name="Dai X."/>
            <person name="Yang H."/>
            <person name="Song W."/>
            <person name="Hou L."/>
            <person name="Xu J."/>
            <person name="Tong Z."/>
            <person name="Xu A."/>
            <person name="Yuan X."/>
            <person name="Wang W."/>
            <person name="Yang Q."/>
            <person name="Chen L."/>
            <person name="Sun Z."/>
            <person name="Wang K."/>
            <person name="Pan B."/>
            <person name="Chen J."/>
            <person name="Bao Y."/>
            <person name="Liu F."/>
            <person name="Qi X."/>
            <person name="Gang D.R."/>
            <person name="Wen J."/>
            <person name="Li J."/>
        </authorList>
    </citation>
    <scope>NUCLEOTIDE SEQUENCE</scope>
    <source>
        <strain evidence="15">Dzin_1.0</strain>
    </source>
</reference>
<keyword evidence="8" id="KW-0810">Translation regulation</keyword>
<organism evidence="15 16">
    <name type="scientific">Dioscorea zingiberensis</name>
    <dbReference type="NCBI Taxonomy" id="325984"/>
    <lineage>
        <taxon>Eukaryota</taxon>
        <taxon>Viridiplantae</taxon>
        <taxon>Streptophyta</taxon>
        <taxon>Embryophyta</taxon>
        <taxon>Tracheophyta</taxon>
        <taxon>Spermatophyta</taxon>
        <taxon>Magnoliopsida</taxon>
        <taxon>Liliopsida</taxon>
        <taxon>Dioscoreales</taxon>
        <taxon>Dioscoreaceae</taxon>
        <taxon>Dioscorea</taxon>
    </lineage>
</organism>
<keyword evidence="10" id="KW-0866">Nonsense-mediated mRNA decay</keyword>
<feature type="compositionally biased region" description="Polar residues" evidence="13">
    <location>
        <begin position="195"/>
        <end position="205"/>
    </location>
</feature>
<comment type="caution">
    <text evidence="15">The sequence shown here is derived from an EMBL/GenBank/DDBJ whole genome shotgun (WGS) entry which is preliminary data.</text>
</comment>
<feature type="region of interest" description="Disordered" evidence="13">
    <location>
        <begin position="190"/>
        <end position="212"/>
    </location>
</feature>
<dbReference type="InterPro" id="IPR044796">
    <property type="entry name" value="MLN51_plant"/>
</dbReference>
<dbReference type="GO" id="GO:0005737">
    <property type="term" value="C:cytoplasm"/>
    <property type="evidence" value="ECO:0007669"/>
    <property type="project" value="UniProtKB-SubCell"/>
</dbReference>